<dbReference type="PANTHER" id="PTHR22946:SF9">
    <property type="entry name" value="POLYKETIDE TRANSFERASE AF380"/>
    <property type="match status" value="1"/>
</dbReference>
<organism evidence="4 5">
    <name type="scientific">Ramlibacter rhizophilus</name>
    <dbReference type="NCBI Taxonomy" id="1781167"/>
    <lineage>
        <taxon>Bacteria</taxon>
        <taxon>Pseudomonadati</taxon>
        <taxon>Pseudomonadota</taxon>
        <taxon>Betaproteobacteria</taxon>
        <taxon>Burkholderiales</taxon>
        <taxon>Comamonadaceae</taxon>
        <taxon>Ramlibacter</taxon>
    </lineage>
</organism>
<sequence>MRIVLSAVALAVLHAPALAVTFEDVSFVNSQGIRITGKLARTHWGGARPAVVMLHGCAGIYSYSDPVRGVAKLYTEWADRLTTAGYHALLVDSFTARGASQNQCGNGSAGTSEVGDRPHDAYAARAYLVSRKSKAATDPGRTFVVGWSHGGSSAFSALSDTMAQRKEGRFRAGFAFYPGCGLYNAFGGISTSTWMPYAAMAIYHGDIDPLFTSGYCQKRVELAVAAGSSEAMGNPVDLLVHPGAQHSFDNARQMGGGWTVYDVNAKTSADADVMNRLGQLAATP</sequence>
<evidence type="ECO:0000256" key="1">
    <source>
        <dbReference type="ARBA" id="ARBA00022801"/>
    </source>
</evidence>
<evidence type="ECO:0000313" key="5">
    <source>
        <dbReference type="Proteomes" id="UP000297564"/>
    </source>
</evidence>
<dbReference type="Pfam" id="PF01738">
    <property type="entry name" value="DLH"/>
    <property type="match status" value="1"/>
</dbReference>
<accession>A0A4Z0C4B6</accession>
<feature type="domain" description="Dienelactone hydrolase" evidence="3">
    <location>
        <begin position="45"/>
        <end position="279"/>
    </location>
</feature>
<feature type="chain" id="PRO_5021490803" evidence="2">
    <location>
        <begin position="20"/>
        <end position="284"/>
    </location>
</feature>
<name>A0A4Z0C4B6_9BURK</name>
<comment type="caution">
    <text evidence="4">The sequence shown here is derived from an EMBL/GenBank/DDBJ whole genome shotgun (WGS) entry which is preliminary data.</text>
</comment>
<protein>
    <submittedName>
        <fullName evidence="4">Dienelactone hydrolase</fullName>
    </submittedName>
</protein>
<keyword evidence="2" id="KW-0732">Signal</keyword>
<dbReference type="AlphaFoldDB" id="A0A4Z0C4B6"/>
<reference evidence="4 5" key="1">
    <citation type="submission" date="2019-03" db="EMBL/GenBank/DDBJ databases">
        <title>Ramlibacter rhizophilus CCTCC AB2015357, whole genome shotgun sequence.</title>
        <authorList>
            <person name="Zhang X."/>
            <person name="Feng G."/>
            <person name="Zhu H."/>
        </authorList>
    </citation>
    <scope>NUCLEOTIDE SEQUENCE [LARGE SCALE GENOMIC DNA]</scope>
    <source>
        <strain evidence="4 5">CCTCC AB2015357</strain>
    </source>
</reference>
<evidence type="ECO:0000313" key="4">
    <source>
        <dbReference type="EMBL" id="TFZ05035.1"/>
    </source>
</evidence>
<dbReference type="Gene3D" id="3.40.50.1820">
    <property type="entry name" value="alpha/beta hydrolase"/>
    <property type="match status" value="1"/>
</dbReference>
<proteinExistence type="predicted"/>
<evidence type="ECO:0000256" key="2">
    <source>
        <dbReference type="SAM" id="SignalP"/>
    </source>
</evidence>
<dbReference type="GO" id="GO:0052689">
    <property type="term" value="F:carboxylic ester hydrolase activity"/>
    <property type="evidence" value="ECO:0007669"/>
    <property type="project" value="UniProtKB-ARBA"/>
</dbReference>
<dbReference type="OrthoDB" id="1412847at2"/>
<gene>
    <name evidence="4" type="ORF">EZ242_04615</name>
</gene>
<dbReference type="RefSeq" id="WP_135283918.1">
    <property type="nucleotide sequence ID" value="NZ_SMLL01000001.1"/>
</dbReference>
<keyword evidence="1 4" id="KW-0378">Hydrolase</keyword>
<dbReference type="Proteomes" id="UP000297564">
    <property type="component" value="Unassembled WGS sequence"/>
</dbReference>
<dbReference type="InterPro" id="IPR002925">
    <property type="entry name" value="Dienelactn_hydro"/>
</dbReference>
<dbReference type="InterPro" id="IPR029058">
    <property type="entry name" value="AB_hydrolase_fold"/>
</dbReference>
<keyword evidence="5" id="KW-1185">Reference proteome</keyword>
<dbReference type="EMBL" id="SMLL01000001">
    <property type="protein sequence ID" value="TFZ05035.1"/>
    <property type="molecule type" value="Genomic_DNA"/>
</dbReference>
<dbReference type="InterPro" id="IPR050261">
    <property type="entry name" value="FrsA_esterase"/>
</dbReference>
<dbReference type="SUPFAM" id="SSF53474">
    <property type="entry name" value="alpha/beta-Hydrolases"/>
    <property type="match status" value="1"/>
</dbReference>
<feature type="signal peptide" evidence="2">
    <location>
        <begin position="1"/>
        <end position="19"/>
    </location>
</feature>
<dbReference type="PANTHER" id="PTHR22946">
    <property type="entry name" value="DIENELACTONE HYDROLASE DOMAIN-CONTAINING PROTEIN-RELATED"/>
    <property type="match status" value="1"/>
</dbReference>
<evidence type="ECO:0000259" key="3">
    <source>
        <dbReference type="Pfam" id="PF01738"/>
    </source>
</evidence>